<gene>
    <name evidence="1" type="ORF">A628_02557</name>
</gene>
<comment type="caution">
    <text evidence="1">The sequence shown here is derived from an EMBL/GenBank/DDBJ whole genome shotgun (WGS) entry which is preliminary data.</text>
</comment>
<reference evidence="1 2" key="1">
    <citation type="journal article" date="2014" name="Genome Announc.">
        <title>Whole-Genome Sequencing of Salmonella enterica subsp. enterica Serovar Cubana Strains Isolated from Agricultural Sources.</title>
        <authorList>
            <person name="Benahmed F.H."/>
            <person name="Gopinath G.R."/>
            <person name="Wang H."/>
            <person name="Jean-Gilles Beaubrun J."/>
            <person name="Grim C."/>
            <person name="Cheng C.M."/>
            <person name="McClelland M."/>
            <person name="Ayers S."/>
            <person name="Abbott J."/>
            <person name="Desai P."/>
            <person name="Frye J.G."/>
            <person name="Weinstock G."/>
            <person name="Hammack T.S."/>
            <person name="Hanes D.E."/>
            <person name="Rasmussen M.A."/>
            <person name="Davidson M.K."/>
        </authorList>
    </citation>
    <scope>NUCLEOTIDE SEQUENCE [LARGE SCALE GENOMIC DNA]</scope>
    <source>
        <strain evidence="1">76814</strain>
    </source>
</reference>
<evidence type="ECO:0000313" key="1">
    <source>
        <dbReference type="EMBL" id="ETA87429.1"/>
    </source>
</evidence>
<evidence type="ECO:0000313" key="2">
    <source>
        <dbReference type="Proteomes" id="UP000018534"/>
    </source>
</evidence>
<dbReference type="EMBL" id="AZGR01000053">
    <property type="protein sequence ID" value="ETA87429.1"/>
    <property type="molecule type" value="Genomic_DNA"/>
</dbReference>
<protein>
    <submittedName>
        <fullName evidence="1">Uncharacterized protein</fullName>
    </submittedName>
</protein>
<dbReference type="AlphaFoldDB" id="V7IQ41"/>
<organism evidence="1 2">
    <name type="scientific">Salmonella enterica subsp. enterica serovar Cubana str. 76814</name>
    <dbReference type="NCBI Taxonomy" id="1192560"/>
    <lineage>
        <taxon>Bacteria</taxon>
        <taxon>Pseudomonadati</taxon>
        <taxon>Pseudomonadota</taxon>
        <taxon>Gammaproteobacteria</taxon>
        <taxon>Enterobacterales</taxon>
        <taxon>Enterobacteriaceae</taxon>
        <taxon>Salmonella</taxon>
    </lineage>
</organism>
<sequence length="77" mass="8536">MNEDDCRIRRGNDAELFSGIRHIVVCSEYSSTRKDVQGGTTTQDEKSGNVQSLLGAGFRKLALASRDRVGRPWPLVL</sequence>
<dbReference type="HOGENOM" id="CLU_2635968_0_0_6"/>
<dbReference type="Proteomes" id="UP000018534">
    <property type="component" value="Unassembled WGS sequence"/>
</dbReference>
<proteinExistence type="predicted"/>
<name>V7IQ41_SALET</name>
<accession>V7IQ41</accession>